<dbReference type="Pfam" id="PF08743">
    <property type="entry name" value="Nse4_C"/>
    <property type="match status" value="1"/>
</dbReference>
<evidence type="ECO:0000256" key="3">
    <source>
        <dbReference type="ARBA" id="ARBA00022763"/>
    </source>
</evidence>
<feature type="non-terminal residue" evidence="11">
    <location>
        <position position="277"/>
    </location>
</feature>
<protein>
    <recommendedName>
        <fullName evidence="7">Non-structural maintenance of chromosomes element 4</fullName>
    </recommendedName>
</protein>
<keyword evidence="12" id="KW-1185">Reference proteome</keyword>
<dbReference type="PANTHER" id="PTHR16140">
    <property type="entry name" value="NON-STRUCTURAL MAINTENANCE OF CHROMOSOMES ELEMENT 4"/>
    <property type="match status" value="1"/>
</dbReference>
<dbReference type="GO" id="GO:0006281">
    <property type="term" value="P:DNA repair"/>
    <property type="evidence" value="ECO:0007669"/>
    <property type="project" value="UniProtKB-UniRule"/>
</dbReference>
<feature type="region of interest" description="Disordered" evidence="8">
    <location>
        <begin position="200"/>
        <end position="243"/>
    </location>
</feature>
<dbReference type="PANTHER" id="PTHR16140:SF0">
    <property type="entry name" value="NON-STRUCTURAL MAINTENANCE OF CHROMOSOMES ELEMENT 4"/>
    <property type="match status" value="1"/>
</dbReference>
<dbReference type="AlphaFoldDB" id="A0A9P6PLL8"/>
<proteinExistence type="inferred from homology"/>
<dbReference type="GO" id="GO:0030915">
    <property type="term" value="C:Smc5-Smc6 complex"/>
    <property type="evidence" value="ECO:0007669"/>
    <property type="project" value="UniProtKB-UniRule"/>
</dbReference>
<sequence>MDPTNDGLLTTVNQANQLYKNVFGTHEATLDAKLLVISADLGMQKAKQLRMGQGGFDETEYISRLVTKMGGHDVDNDQLDMDWSKIGRLAMKFTRRVPTMDFMLGPMSVEHKSRVFTQRARVVRDPKAMRKPQELKEEDITRQENETTKNVMQVFHILEQCSEKVNLFELVVNPESFGQTIENIFYLSFLVRDGKVSISEEDVDDPNRGQDDDDDDDEPREPREGANIQPMVELTEPPTAEDYQSGLLKKQMVMEIDMETWRKIIEVYNIKKPMIPT</sequence>
<evidence type="ECO:0000256" key="6">
    <source>
        <dbReference type="ARBA" id="ARBA00023242"/>
    </source>
</evidence>
<comment type="subcellular location">
    <subcellularLocation>
        <location evidence="1 7">Nucleus</location>
    </subcellularLocation>
</comment>
<comment type="similarity">
    <text evidence="2 7">Belongs to the NSE4 family.</text>
</comment>
<evidence type="ECO:0000256" key="4">
    <source>
        <dbReference type="ARBA" id="ARBA00023172"/>
    </source>
</evidence>
<dbReference type="EMBL" id="JAAAJA010001023">
    <property type="protein sequence ID" value="KAG0248343.1"/>
    <property type="molecule type" value="Genomic_DNA"/>
</dbReference>
<dbReference type="GO" id="GO:0005634">
    <property type="term" value="C:nucleus"/>
    <property type="evidence" value="ECO:0007669"/>
    <property type="project" value="UniProtKB-SubCell"/>
</dbReference>
<keyword evidence="3 7" id="KW-0227">DNA damage</keyword>
<evidence type="ECO:0000256" key="1">
    <source>
        <dbReference type="ARBA" id="ARBA00004123"/>
    </source>
</evidence>
<evidence type="ECO:0000256" key="5">
    <source>
        <dbReference type="ARBA" id="ARBA00023204"/>
    </source>
</evidence>
<feature type="domain" description="Nse4/EID protein Nse3/MAGE-binding" evidence="10">
    <location>
        <begin position="31"/>
        <end position="77"/>
    </location>
</feature>
<keyword evidence="4 7" id="KW-0233">DNA recombination</keyword>
<evidence type="ECO:0000259" key="10">
    <source>
        <dbReference type="Pfam" id="PF15412"/>
    </source>
</evidence>
<dbReference type="InterPro" id="IPR027786">
    <property type="entry name" value="Nse4/EID"/>
</dbReference>
<gene>
    <name evidence="11" type="primary">NSE4</name>
    <name evidence="11" type="ORF">BG011_000179</name>
</gene>
<evidence type="ECO:0000313" key="11">
    <source>
        <dbReference type="EMBL" id="KAG0248343.1"/>
    </source>
</evidence>
<comment type="function">
    <text evidence="7">Component of the SMC5-SMC6 complex, that promotes sister chromatid alignment after DNA damage and facilitates double-stranded DNA breaks (DSBs) repair via homologous recombination between sister chromatids.</text>
</comment>
<organism evidence="11 12">
    <name type="scientific">Mortierella polycephala</name>
    <dbReference type="NCBI Taxonomy" id="41804"/>
    <lineage>
        <taxon>Eukaryota</taxon>
        <taxon>Fungi</taxon>
        <taxon>Fungi incertae sedis</taxon>
        <taxon>Mucoromycota</taxon>
        <taxon>Mortierellomycotina</taxon>
        <taxon>Mortierellomycetes</taxon>
        <taxon>Mortierellales</taxon>
        <taxon>Mortierellaceae</taxon>
        <taxon>Mortierella</taxon>
    </lineage>
</organism>
<dbReference type="Pfam" id="PF15412">
    <property type="entry name" value="Nse4-Nse3_bdg"/>
    <property type="match status" value="1"/>
</dbReference>
<name>A0A9P6PLL8_9FUNG</name>
<evidence type="ECO:0000313" key="12">
    <source>
        <dbReference type="Proteomes" id="UP000726737"/>
    </source>
</evidence>
<keyword evidence="6 7" id="KW-0539">Nucleus</keyword>
<reference evidence="11" key="1">
    <citation type="journal article" date="2020" name="Fungal Divers.">
        <title>Resolving the Mortierellaceae phylogeny through synthesis of multi-gene phylogenetics and phylogenomics.</title>
        <authorList>
            <person name="Vandepol N."/>
            <person name="Liber J."/>
            <person name="Desiro A."/>
            <person name="Na H."/>
            <person name="Kennedy M."/>
            <person name="Barry K."/>
            <person name="Grigoriev I.V."/>
            <person name="Miller A.N."/>
            <person name="O'Donnell K."/>
            <person name="Stajich J.E."/>
            <person name="Bonito G."/>
        </authorList>
    </citation>
    <scope>NUCLEOTIDE SEQUENCE</scope>
    <source>
        <strain evidence="11">KOD948</strain>
    </source>
</reference>
<evidence type="ECO:0000259" key="9">
    <source>
        <dbReference type="Pfam" id="PF08743"/>
    </source>
</evidence>
<dbReference type="Proteomes" id="UP000726737">
    <property type="component" value="Unassembled WGS sequence"/>
</dbReference>
<accession>A0A9P6PLL8</accession>
<evidence type="ECO:0000256" key="7">
    <source>
        <dbReference type="RuleBase" id="RU365071"/>
    </source>
</evidence>
<evidence type="ECO:0000256" key="2">
    <source>
        <dbReference type="ARBA" id="ARBA00008997"/>
    </source>
</evidence>
<dbReference type="GO" id="GO:0006310">
    <property type="term" value="P:DNA recombination"/>
    <property type="evidence" value="ECO:0007669"/>
    <property type="project" value="UniProtKB-UniRule"/>
</dbReference>
<keyword evidence="5 7" id="KW-0234">DNA repair</keyword>
<evidence type="ECO:0000256" key="8">
    <source>
        <dbReference type="SAM" id="MobiDB-lite"/>
    </source>
</evidence>
<dbReference type="InterPro" id="IPR014854">
    <property type="entry name" value="Nse4_C"/>
</dbReference>
<feature type="domain" description="Non-structural maintenance of chromosome element 4 C-terminal" evidence="9">
    <location>
        <begin position="164"/>
        <end position="275"/>
    </location>
</feature>
<dbReference type="OrthoDB" id="361242at2759"/>
<comment type="subunit">
    <text evidence="7">Component of the SMC5-SMC6 complex.</text>
</comment>
<comment type="caution">
    <text evidence="11">The sequence shown here is derived from an EMBL/GenBank/DDBJ whole genome shotgun (WGS) entry which is preliminary data.</text>
</comment>
<dbReference type="InterPro" id="IPR029225">
    <property type="entry name" value="Nse4_Nse3-bd"/>
</dbReference>